<dbReference type="Gene3D" id="3.30.1050.10">
    <property type="entry name" value="SCP2 sterol-binding domain"/>
    <property type="match status" value="1"/>
</dbReference>
<accession>A0A3D9SN36</accession>
<dbReference type="SUPFAM" id="SSF55718">
    <property type="entry name" value="SCP-like"/>
    <property type="match status" value="1"/>
</dbReference>
<evidence type="ECO:0000313" key="2">
    <source>
        <dbReference type="EMBL" id="REE97352.1"/>
    </source>
</evidence>
<dbReference type="AlphaFoldDB" id="A0A3D9SN36"/>
<gene>
    <name evidence="2" type="ORF">DFJ69_2819</name>
</gene>
<feature type="domain" description="SCP2" evidence="1">
    <location>
        <begin position="65"/>
        <end position="141"/>
    </location>
</feature>
<dbReference type="Pfam" id="PF02036">
    <property type="entry name" value="SCP2"/>
    <property type="match status" value="1"/>
</dbReference>
<sequence>MSDHLKDLLGQVSTPRDLRRLLEIPGMDETIVDQFVVAVGPDVMLGQVFDLMATRFKPRGRRRCGIVQWDITTSTGRHRHQLVLTPIDAHAHSGSVGRPDVTLTMSAHTLLHLCSGRLNPVAAYRARILRIRGNLLFGVRMGRWFDY</sequence>
<protein>
    <submittedName>
        <fullName evidence="2">SCP-2 sterol transfer family protein</fullName>
    </submittedName>
</protein>
<dbReference type="InterPro" id="IPR036527">
    <property type="entry name" value="SCP2_sterol-bd_dom_sf"/>
</dbReference>
<comment type="caution">
    <text evidence="2">The sequence shown here is derived from an EMBL/GenBank/DDBJ whole genome shotgun (WGS) entry which is preliminary data.</text>
</comment>
<proteinExistence type="predicted"/>
<reference evidence="2 3" key="1">
    <citation type="submission" date="2018-08" db="EMBL/GenBank/DDBJ databases">
        <title>Sequencing the genomes of 1000 actinobacteria strains.</title>
        <authorList>
            <person name="Klenk H.-P."/>
        </authorList>
    </citation>
    <scope>NUCLEOTIDE SEQUENCE [LARGE SCALE GENOMIC DNA]</scope>
    <source>
        <strain evidence="2 3">DSM 43927</strain>
    </source>
</reference>
<dbReference type="Proteomes" id="UP000256661">
    <property type="component" value="Unassembled WGS sequence"/>
</dbReference>
<dbReference type="EMBL" id="QTTT01000001">
    <property type="protein sequence ID" value="REE97352.1"/>
    <property type="molecule type" value="Genomic_DNA"/>
</dbReference>
<evidence type="ECO:0000313" key="3">
    <source>
        <dbReference type="Proteomes" id="UP000256661"/>
    </source>
</evidence>
<name>A0A3D9SN36_9ACTN</name>
<evidence type="ECO:0000259" key="1">
    <source>
        <dbReference type="Pfam" id="PF02036"/>
    </source>
</evidence>
<dbReference type="InterPro" id="IPR003033">
    <property type="entry name" value="SCP2_sterol-bd_dom"/>
</dbReference>
<keyword evidence="3" id="KW-1185">Reference proteome</keyword>
<organism evidence="2 3">
    <name type="scientific">Thermomonospora umbrina</name>
    <dbReference type="NCBI Taxonomy" id="111806"/>
    <lineage>
        <taxon>Bacteria</taxon>
        <taxon>Bacillati</taxon>
        <taxon>Actinomycetota</taxon>
        <taxon>Actinomycetes</taxon>
        <taxon>Streptosporangiales</taxon>
        <taxon>Thermomonosporaceae</taxon>
        <taxon>Thermomonospora</taxon>
    </lineage>
</organism>
<dbReference type="RefSeq" id="WP_116022855.1">
    <property type="nucleotide sequence ID" value="NZ_QTTT01000001.1"/>
</dbReference>